<evidence type="ECO:0000313" key="1">
    <source>
        <dbReference type="EMBL" id="KAF6134494.1"/>
    </source>
</evidence>
<sequence length="77" mass="9018">MGRFLYIHALWSSGLAGKPLECEYVDRANLLERLQKAYQKRCFWCHVLRDQVNTFSGRAVILRTMAIEDAKEEDEVK</sequence>
<evidence type="ECO:0000313" key="2">
    <source>
        <dbReference type="Proteomes" id="UP000541444"/>
    </source>
</evidence>
<name>A0A7J7KW53_9MAGN</name>
<dbReference type="Proteomes" id="UP000541444">
    <property type="component" value="Unassembled WGS sequence"/>
</dbReference>
<dbReference type="EMBL" id="JACGCM010002836">
    <property type="protein sequence ID" value="KAF6134494.1"/>
    <property type="molecule type" value="Genomic_DNA"/>
</dbReference>
<feature type="non-terminal residue" evidence="1">
    <location>
        <position position="77"/>
    </location>
</feature>
<dbReference type="AlphaFoldDB" id="A0A7J7KW53"/>
<comment type="caution">
    <text evidence="1">The sequence shown here is derived from an EMBL/GenBank/DDBJ whole genome shotgun (WGS) entry which is preliminary data.</text>
</comment>
<accession>A0A7J7KW53</accession>
<protein>
    <submittedName>
        <fullName evidence="1">Uncharacterized protein</fullName>
    </submittedName>
</protein>
<reference evidence="1 2" key="1">
    <citation type="journal article" date="2020" name="IScience">
        <title>Genome Sequencing of the Endangered Kingdonia uniflora (Circaeasteraceae, Ranunculales) Reveals Potential Mechanisms of Evolutionary Specialization.</title>
        <authorList>
            <person name="Sun Y."/>
            <person name="Deng T."/>
            <person name="Zhang A."/>
            <person name="Moore M.J."/>
            <person name="Landis J.B."/>
            <person name="Lin N."/>
            <person name="Zhang H."/>
            <person name="Zhang X."/>
            <person name="Huang J."/>
            <person name="Zhang X."/>
            <person name="Sun H."/>
            <person name="Wang H."/>
        </authorList>
    </citation>
    <scope>NUCLEOTIDE SEQUENCE [LARGE SCALE GENOMIC DNA]</scope>
    <source>
        <strain evidence="1">TB1705</strain>
        <tissue evidence="1">Leaf</tissue>
    </source>
</reference>
<gene>
    <name evidence="1" type="ORF">GIB67_028515</name>
</gene>
<organism evidence="1 2">
    <name type="scientific">Kingdonia uniflora</name>
    <dbReference type="NCBI Taxonomy" id="39325"/>
    <lineage>
        <taxon>Eukaryota</taxon>
        <taxon>Viridiplantae</taxon>
        <taxon>Streptophyta</taxon>
        <taxon>Embryophyta</taxon>
        <taxon>Tracheophyta</taxon>
        <taxon>Spermatophyta</taxon>
        <taxon>Magnoliopsida</taxon>
        <taxon>Ranunculales</taxon>
        <taxon>Circaeasteraceae</taxon>
        <taxon>Kingdonia</taxon>
    </lineage>
</organism>
<proteinExistence type="predicted"/>
<keyword evidence="2" id="KW-1185">Reference proteome</keyword>